<evidence type="ECO:0000313" key="2">
    <source>
        <dbReference type="EMBL" id="PMD48895.1"/>
    </source>
</evidence>
<dbReference type="OrthoDB" id="10593926at2759"/>
<gene>
    <name evidence="2" type="ORF">L207DRAFT_18730</name>
</gene>
<evidence type="ECO:0000313" key="3">
    <source>
        <dbReference type="Proteomes" id="UP000235786"/>
    </source>
</evidence>
<accession>A0A2J6SDQ0</accession>
<proteinExistence type="predicted"/>
<feature type="transmembrane region" description="Helical" evidence="1">
    <location>
        <begin position="75"/>
        <end position="97"/>
    </location>
</feature>
<keyword evidence="1" id="KW-0472">Membrane</keyword>
<protein>
    <submittedName>
        <fullName evidence="2">Uncharacterized protein</fullName>
    </submittedName>
</protein>
<evidence type="ECO:0000256" key="1">
    <source>
        <dbReference type="SAM" id="Phobius"/>
    </source>
</evidence>
<dbReference type="Proteomes" id="UP000235786">
    <property type="component" value="Unassembled WGS sequence"/>
</dbReference>
<sequence>MDMTTRDTVSVVGTTIHEDFFEPRPCHSQGHSNPDLSHRTTSHLAVDGTKTTPKAKRKALALEFLQPNLVVIQNLLYRLLLPFLFFMFSLLCLAFNLGPELGMLWRKGRLEIFEAFCVAQRALAMESCLWARYLEFVRASFYMFSTFIERIPDAFGGSQIHEKISVDACLDVLGEF</sequence>
<keyword evidence="1" id="KW-0812">Transmembrane</keyword>
<keyword evidence="3" id="KW-1185">Reference proteome</keyword>
<dbReference type="EMBL" id="KZ613937">
    <property type="protein sequence ID" value="PMD48895.1"/>
    <property type="molecule type" value="Genomic_DNA"/>
</dbReference>
<name>A0A2J6SDQ0_HYAVF</name>
<dbReference type="AlphaFoldDB" id="A0A2J6SDQ0"/>
<organism evidence="2 3">
    <name type="scientific">Hyaloscypha variabilis (strain UAMH 11265 / GT02V1 / F)</name>
    <name type="common">Meliniomyces variabilis</name>
    <dbReference type="NCBI Taxonomy" id="1149755"/>
    <lineage>
        <taxon>Eukaryota</taxon>
        <taxon>Fungi</taxon>
        <taxon>Dikarya</taxon>
        <taxon>Ascomycota</taxon>
        <taxon>Pezizomycotina</taxon>
        <taxon>Leotiomycetes</taxon>
        <taxon>Helotiales</taxon>
        <taxon>Hyaloscyphaceae</taxon>
        <taxon>Hyaloscypha</taxon>
        <taxon>Hyaloscypha variabilis</taxon>
    </lineage>
</organism>
<keyword evidence="1" id="KW-1133">Transmembrane helix</keyword>
<reference evidence="2 3" key="1">
    <citation type="submission" date="2016-04" db="EMBL/GenBank/DDBJ databases">
        <title>A degradative enzymes factory behind the ericoid mycorrhizal symbiosis.</title>
        <authorList>
            <consortium name="DOE Joint Genome Institute"/>
            <person name="Martino E."/>
            <person name="Morin E."/>
            <person name="Grelet G."/>
            <person name="Kuo A."/>
            <person name="Kohler A."/>
            <person name="Daghino S."/>
            <person name="Barry K."/>
            <person name="Choi C."/>
            <person name="Cichocki N."/>
            <person name="Clum A."/>
            <person name="Copeland A."/>
            <person name="Hainaut M."/>
            <person name="Haridas S."/>
            <person name="Labutti K."/>
            <person name="Lindquist E."/>
            <person name="Lipzen A."/>
            <person name="Khouja H.-R."/>
            <person name="Murat C."/>
            <person name="Ohm R."/>
            <person name="Olson A."/>
            <person name="Spatafora J."/>
            <person name="Veneault-Fourrey C."/>
            <person name="Henrissat B."/>
            <person name="Grigoriev I."/>
            <person name="Martin F."/>
            <person name="Perotto S."/>
        </authorList>
    </citation>
    <scope>NUCLEOTIDE SEQUENCE [LARGE SCALE GENOMIC DNA]</scope>
    <source>
        <strain evidence="2 3">F</strain>
    </source>
</reference>